<protein>
    <submittedName>
        <fullName evidence="1">ARAD1B10186p</fullName>
    </submittedName>
</protein>
<name>A0A060T5U0_BLAAD</name>
<proteinExistence type="predicted"/>
<gene>
    <name evidence="1" type="ORF">GNLVRS02_ARAD1B10186g</name>
</gene>
<evidence type="ECO:0000313" key="1">
    <source>
        <dbReference type="EMBL" id="CDP36318.1"/>
    </source>
</evidence>
<sequence>MAVKRPLEDVTIERAPRMCHGVGSHLQAVTLQRLFQAQIDLTRSARLKRVEETVNCQDCDGDIDAAEDHNCVSCGRIVCQHCSMRRMYRNDQLECLNCIN</sequence>
<dbReference type="InterPro" id="IPR011011">
    <property type="entry name" value="Znf_FYVE_PHD"/>
</dbReference>
<reference evidence="1" key="2">
    <citation type="submission" date="2014-06" db="EMBL/GenBank/DDBJ databases">
        <title>The complete genome of Blastobotrys (Arxula) adeninivorans LS3 - a yeast of biotechnological interest.</title>
        <authorList>
            <person name="Kunze G."/>
            <person name="Gaillardin C."/>
            <person name="Czernicka M."/>
            <person name="Durrens P."/>
            <person name="Martin T."/>
            <person name="Boer E."/>
            <person name="Gabaldon T."/>
            <person name="Cruz J."/>
            <person name="Talla E."/>
            <person name="Marck C."/>
            <person name="Goffeau A."/>
            <person name="Barbe V."/>
            <person name="Baret P."/>
            <person name="Baronian K."/>
            <person name="Beier S."/>
            <person name="Bleykasten C."/>
            <person name="Bode R."/>
            <person name="Casaregola S."/>
            <person name="Despons L."/>
            <person name="Fairhead C."/>
            <person name="Giersberg M."/>
            <person name="Gierski P."/>
            <person name="Hahnel U."/>
            <person name="Hartmann A."/>
            <person name="Jankowska D."/>
            <person name="Jubin C."/>
            <person name="Jung P."/>
            <person name="Lafontaine I."/>
            <person name="Leh-Louis V."/>
            <person name="Lemaire M."/>
            <person name="Marcet-Houben M."/>
            <person name="Mascher M."/>
            <person name="Morel G."/>
            <person name="Richard G.-F."/>
            <person name="Riechen J."/>
            <person name="Sacerdot C."/>
            <person name="Sarkar A."/>
            <person name="Savel G."/>
            <person name="Schacherer J."/>
            <person name="Sherman D."/>
            <person name="Straub M.-L."/>
            <person name="Stein N."/>
            <person name="Thierry A."/>
            <person name="Trautwein-Schult A."/>
            <person name="Westhof E."/>
            <person name="Worch S."/>
            <person name="Dujon B."/>
            <person name="Souciet J.-L."/>
            <person name="Wincker P."/>
            <person name="Scholz U."/>
            <person name="Neuveglise N."/>
        </authorList>
    </citation>
    <scope>NUCLEOTIDE SEQUENCE</scope>
    <source>
        <strain evidence="1">LS3</strain>
    </source>
</reference>
<dbReference type="EMBL" id="HG937692">
    <property type="protein sequence ID" value="CDP36318.1"/>
    <property type="molecule type" value="Genomic_DNA"/>
</dbReference>
<organism evidence="1">
    <name type="scientific">Blastobotrys adeninivorans</name>
    <name type="common">Yeast</name>
    <name type="synonym">Arxula adeninivorans</name>
    <dbReference type="NCBI Taxonomy" id="409370"/>
    <lineage>
        <taxon>Eukaryota</taxon>
        <taxon>Fungi</taxon>
        <taxon>Dikarya</taxon>
        <taxon>Ascomycota</taxon>
        <taxon>Saccharomycotina</taxon>
        <taxon>Dipodascomycetes</taxon>
        <taxon>Dipodascales</taxon>
        <taxon>Trichomonascaceae</taxon>
        <taxon>Blastobotrys</taxon>
    </lineage>
</organism>
<dbReference type="SUPFAM" id="SSF57903">
    <property type="entry name" value="FYVE/PHD zinc finger"/>
    <property type="match status" value="1"/>
</dbReference>
<reference evidence="1" key="1">
    <citation type="submission" date="2014-02" db="EMBL/GenBank/DDBJ databases">
        <authorList>
            <person name="Genoscope - CEA"/>
        </authorList>
    </citation>
    <scope>NUCLEOTIDE SEQUENCE</scope>
    <source>
        <strain evidence="1">LS3</strain>
    </source>
</reference>
<accession>A0A060T5U0</accession>
<dbReference type="AlphaFoldDB" id="A0A060T5U0"/>